<reference evidence="2" key="1">
    <citation type="submission" date="2022-11" db="UniProtKB">
        <authorList>
            <consortium name="WormBaseParasite"/>
        </authorList>
    </citation>
    <scope>IDENTIFICATION</scope>
</reference>
<proteinExistence type="predicted"/>
<organism evidence="1 2">
    <name type="scientific">Romanomermis culicivorax</name>
    <name type="common">Nematode worm</name>
    <dbReference type="NCBI Taxonomy" id="13658"/>
    <lineage>
        <taxon>Eukaryota</taxon>
        <taxon>Metazoa</taxon>
        <taxon>Ecdysozoa</taxon>
        <taxon>Nematoda</taxon>
        <taxon>Enoplea</taxon>
        <taxon>Dorylaimia</taxon>
        <taxon>Mermithida</taxon>
        <taxon>Mermithoidea</taxon>
        <taxon>Mermithidae</taxon>
        <taxon>Romanomermis</taxon>
    </lineage>
</organism>
<accession>A0A915J0K8</accession>
<evidence type="ECO:0000313" key="2">
    <source>
        <dbReference type="WBParaSite" id="nRc.2.0.1.t19996-RA"/>
    </source>
</evidence>
<name>A0A915J0K8_ROMCU</name>
<keyword evidence="1" id="KW-1185">Reference proteome</keyword>
<evidence type="ECO:0000313" key="1">
    <source>
        <dbReference type="Proteomes" id="UP000887565"/>
    </source>
</evidence>
<dbReference type="WBParaSite" id="nRc.2.0.1.t19996-RA">
    <property type="protein sequence ID" value="nRc.2.0.1.t19996-RA"/>
    <property type="gene ID" value="nRc.2.0.1.g19996"/>
</dbReference>
<protein>
    <submittedName>
        <fullName evidence="2">Uncharacterized protein</fullName>
    </submittedName>
</protein>
<sequence>MIYDATTSINPKSQNFEIWKFSGPSLTLVSKSSDVKLVFGVPKNEFRLQYSKYKCSIKSCDKLLTGCRQDGQDFDLCSHCDRQAKWNARGCPRSQKSSDFYSQENAGLSQLFRKRKQFATIVNVKIGASFVVQIHFIQSNIEKMNSPQEFKSSIPGPQNLAPQVAGKGTLALM</sequence>
<dbReference type="Proteomes" id="UP000887565">
    <property type="component" value="Unplaced"/>
</dbReference>
<dbReference type="AlphaFoldDB" id="A0A915J0K8"/>